<sequence length="352" mass="39837">MKQKPTLKVIAKELDVSVSTVSKALRDSKEIGEETKKKVKAFAKLYNYRPNNIALSLKNKKTKTLGVIIPEIVHHFFTTVISGIEHYANDKGYNVIVGLSNESFKKEVINLEMLANGSIDGFIISVAKETLSFKDFHHFSETIDQGIPIVMFDRVIDDIECDKVIVDDVKTSEKAVQKLIDGGCKNIGIISTKDYVNVGRLRTEGYKNTLNANHIKIQNSRILKIDDKFNSDDNLEFLEEQIYTYFEENEVDGLFTVNELYAITAMKVARQKGLTIPDDLQVIGFTDGVLSRHAFPSLTTISQHGFEMGEESAKLLIDRLENPNEEEELFKTIVVKTDIIDRETTKLRNPKK</sequence>
<proteinExistence type="predicted"/>
<dbReference type="SMART" id="SM00354">
    <property type="entry name" value="HTH_LACI"/>
    <property type="match status" value="1"/>
</dbReference>
<keyword evidence="1" id="KW-0805">Transcription regulation</keyword>
<dbReference type="STRING" id="313595.P700755_003507"/>
<dbReference type="eggNOG" id="COG1609">
    <property type="taxonomic scope" value="Bacteria"/>
</dbReference>
<gene>
    <name evidence="5" type="ordered locus">P700755_003507</name>
</gene>
<dbReference type="OrthoDB" id="9768806at2"/>
<dbReference type="PANTHER" id="PTHR30146">
    <property type="entry name" value="LACI-RELATED TRANSCRIPTIONAL REPRESSOR"/>
    <property type="match status" value="1"/>
</dbReference>
<dbReference type="SUPFAM" id="SSF47413">
    <property type="entry name" value="lambda repressor-like DNA-binding domains"/>
    <property type="match status" value="1"/>
</dbReference>
<evidence type="ECO:0000256" key="1">
    <source>
        <dbReference type="ARBA" id="ARBA00023015"/>
    </source>
</evidence>
<dbReference type="GO" id="GO:0003700">
    <property type="term" value="F:DNA-binding transcription factor activity"/>
    <property type="evidence" value="ECO:0007669"/>
    <property type="project" value="TreeGrafter"/>
</dbReference>
<dbReference type="KEGG" id="ptq:P700755_003507"/>
<evidence type="ECO:0000313" key="6">
    <source>
        <dbReference type="Proteomes" id="UP000008514"/>
    </source>
</evidence>
<dbReference type="Pfam" id="PF00356">
    <property type="entry name" value="LacI"/>
    <property type="match status" value="1"/>
</dbReference>
<keyword evidence="2" id="KW-0238">DNA-binding</keyword>
<reference evidence="5" key="2">
    <citation type="submission" date="2012-09" db="EMBL/GenBank/DDBJ databases">
        <title>The complete sequence of Psychroflexus torquis an extreme psychrophile from sea-ice that is stimulated by light.</title>
        <authorList>
            <person name="Feng S."/>
            <person name="Powell S.M."/>
            <person name="Bowman J.P."/>
        </authorList>
    </citation>
    <scope>NUCLEOTIDE SEQUENCE [LARGE SCALE GENOMIC DNA]</scope>
    <source>
        <strain evidence="5">ATCC 700755</strain>
    </source>
</reference>
<dbReference type="PANTHER" id="PTHR30146:SF109">
    <property type="entry name" value="HTH-TYPE TRANSCRIPTIONAL REGULATOR GALS"/>
    <property type="match status" value="1"/>
</dbReference>
<organism evidence="5 6">
    <name type="scientific">Psychroflexus torquis (strain ATCC 700755 / CIP 106069 / ACAM 623)</name>
    <dbReference type="NCBI Taxonomy" id="313595"/>
    <lineage>
        <taxon>Bacteria</taxon>
        <taxon>Pseudomonadati</taxon>
        <taxon>Bacteroidota</taxon>
        <taxon>Flavobacteriia</taxon>
        <taxon>Flavobacteriales</taxon>
        <taxon>Flavobacteriaceae</taxon>
        <taxon>Psychroflexus</taxon>
    </lineage>
</organism>
<evidence type="ECO:0000259" key="4">
    <source>
        <dbReference type="PROSITE" id="PS50932"/>
    </source>
</evidence>
<dbReference type="SUPFAM" id="SSF53822">
    <property type="entry name" value="Periplasmic binding protein-like I"/>
    <property type="match status" value="1"/>
</dbReference>
<feature type="domain" description="HTH lacI-type" evidence="4">
    <location>
        <begin position="5"/>
        <end position="59"/>
    </location>
</feature>
<evidence type="ECO:0000256" key="3">
    <source>
        <dbReference type="ARBA" id="ARBA00023163"/>
    </source>
</evidence>
<evidence type="ECO:0000256" key="2">
    <source>
        <dbReference type="ARBA" id="ARBA00023125"/>
    </source>
</evidence>
<dbReference type="EMBL" id="CP003879">
    <property type="protein sequence ID" value="AFU70124.1"/>
    <property type="molecule type" value="Genomic_DNA"/>
</dbReference>
<reference evidence="5" key="1">
    <citation type="submission" date="2006-03" db="EMBL/GenBank/DDBJ databases">
        <authorList>
            <person name="Bowman J."/>
            <person name="Ferriera S."/>
            <person name="Johnson J."/>
            <person name="Kravitz S."/>
            <person name="Halpern A."/>
            <person name="Remington K."/>
            <person name="Beeson K."/>
            <person name="Tran B."/>
            <person name="Rogers Y.-H."/>
            <person name="Friedman R."/>
            <person name="Venter J.C."/>
        </authorList>
    </citation>
    <scope>NUCLEOTIDE SEQUENCE [LARGE SCALE GENOMIC DNA]</scope>
    <source>
        <strain evidence="5">ATCC 700755</strain>
    </source>
</reference>
<dbReference type="Gene3D" id="1.10.260.40">
    <property type="entry name" value="lambda repressor-like DNA-binding domains"/>
    <property type="match status" value="1"/>
</dbReference>
<protein>
    <submittedName>
        <fullName evidence="5">LacI family transcriptional regulator</fullName>
    </submittedName>
</protein>
<dbReference type="CDD" id="cd06267">
    <property type="entry name" value="PBP1_LacI_sugar_binding-like"/>
    <property type="match status" value="1"/>
</dbReference>
<keyword evidence="3" id="KW-0804">Transcription</keyword>
<dbReference type="CDD" id="cd01392">
    <property type="entry name" value="HTH_LacI"/>
    <property type="match status" value="1"/>
</dbReference>
<evidence type="ECO:0000313" key="5">
    <source>
        <dbReference type="EMBL" id="AFU70124.1"/>
    </source>
</evidence>
<dbReference type="GO" id="GO:0000976">
    <property type="term" value="F:transcription cis-regulatory region binding"/>
    <property type="evidence" value="ECO:0007669"/>
    <property type="project" value="TreeGrafter"/>
</dbReference>
<accession>K4IIF9</accession>
<dbReference type="Pfam" id="PF13377">
    <property type="entry name" value="Peripla_BP_3"/>
    <property type="match status" value="1"/>
</dbReference>
<dbReference type="RefSeq" id="WP_015025670.1">
    <property type="nucleotide sequence ID" value="NC_018721.1"/>
</dbReference>
<dbReference type="Proteomes" id="UP000008514">
    <property type="component" value="Chromosome"/>
</dbReference>
<dbReference type="Gene3D" id="3.40.50.2300">
    <property type="match status" value="2"/>
</dbReference>
<dbReference type="HOGENOM" id="CLU_037628_6_0_10"/>
<dbReference type="InterPro" id="IPR000843">
    <property type="entry name" value="HTH_LacI"/>
</dbReference>
<dbReference type="InterPro" id="IPR010982">
    <property type="entry name" value="Lambda_DNA-bd_dom_sf"/>
</dbReference>
<name>K4IIF9_PSYTT</name>
<dbReference type="PROSITE" id="PS50932">
    <property type="entry name" value="HTH_LACI_2"/>
    <property type="match status" value="1"/>
</dbReference>
<dbReference type="AlphaFoldDB" id="K4IIF9"/>
<keyword evidence="6" id="KW-1185">Reference proteome</keyword>
<dbReference type="InterPro" id="IPR046335">
    <property type="entry name" value="LacI/GalR-like_sensor"/>
</dbReference>
<dbReference type="InterPro" id="IPR028082">
    <property type="entry name" value="Peripla_BP_I"/>
</dbReference>